<protein>
    <submittedName>
        <fullName evidence="1">Uncharacterized protein</fullName>
    </submittedName>
</protein>
<proteinExistence type="predicted"/>
<reference evidence="1" key="1">
    <citation type="journal article" date="2023" name="bioRxiv">
        <title>Improved chromosome-level genome assembly for marigold (Tagetes erecta).</title>
        <authorList>
            <person name="Jiang F."/>
            <person name="Yuan L."/>
            <person name="Wang S."/>
            <person name="Wang H."/>
            <person name="Xu D."/>
            <person name="Wang A."/>
            <person name="Fan W."/>
        </authorList>
    </citation>
    <scope>NUCLEOTIDE SEQUENCE</scope>
    <source>
        <strain evidence="1">WSJ</strain>
        <tissue evidence="1">Leaf</tissue>
    </source>
</reference>
<keyword evidence="2" id="KW-1185">Reference proteome</keyword>
<dbReference type="Proteomes" id="UP001229421">
    <property type="component" value="Unassembled WGS sequence"/>
</dbReference>
<gene>
    <name evidence="1" type="ORF">QVD17_18586</name>
</gene>
<name>A0AAD8NVW3_TARER</name>
<sequence>MDAIVVADLWICVAYGARRCAIGSCMLLDPNVFDDLVDTSIYTLFVPLVAGTTTETLLLSVVMKTPRINIGLDVFLLVATTNGGCFDV</sequence>
<dbReference type="EMBL" id="JAUHHV010000005">
    <property type="protein sequence ID" value="KAK1423288.1"/>
    <property type="molecule type" value="Genomic_DNA"/>
</dbReference>
<dbReference type="AlphaFoldDB" id="A0AAD8NVW3"/>
<accession>A0AAD8NVW3</accession>
<evidence type="ECO:0000313" key="2">
    <source>
        <dbReference type="Proteomes" id="UP001229421"/>
    </source>
</evidence>
<comment type="caution">
    <text evidence="1">The sequence shown here is derived from an EMBL/GenBank/DDBJ whole genome shotgun (WGS) entry which is preliminary data.</text>
</comment>
<evidence type="ECO:0000313" key="1">
    <source>
        <dbReference type="EMBL" id="KAK1423288.1"/>
    </source>
</evidence>
<organism evidence="1 2">
    <name type="scientific">Tagetes erecta</name>
    <name type="common">African marigold</name>
    <dbReference type="NCBI Taxonomy" id="13708"/>
    <lineage>
        <taxon>Eukaryota</taxon>
        <taxon>Viridiplantae</taxon>
        <taxon>Streptophyta</taxon>
        <taxon>Embryophyta</taxon>
        <taxon>Tracheophyta</taxon>
        <taxon>Spermatophyta</taxon>
        <taxon>Magnoliopsida</taxon>
        <taxon>eudicotyledons</taxon>
        <taxon>Gunneridae</taxon>
        <taxon>Pentapetalae</taxon>
        <taxon>asterids</taxon>
        <taxon>campanulids</taxon>
        <taxon>Asterales</taxon>
        <taxon>Asteraceae</taxon>
        <taxon>Asteroideae</taxon>
        <taxon>Heliantheae alliance</taxon>
        <taxon>Tageteae</taxon>
        <taxon>Tagetes</taxon>
    </lineage>
</organism>